<evidence type="ECO:0000313" key="2">
    <source>
        <dbReference type="EMBL" id="TNN63993.1"/>
    </source>
</evidence>
<sequence length="80" mass="9180">MCESLSGVNTFVLFAVAILSAHERAEQKSLIWRQSTEPNGFEVTVVLGAKPWTGSTHSTWYEDDVGERERRWTIWFFIAC</sequence>
<feature type="chain" id="PRO_5021404996" description="Secreted protein" evidence="1">
    <location>
        <begin position="26"/>
        <end position="80"/>
    </location>
</feature>
<feature type="signal peptide" evidence="1">
    <location>
        <begin position="1"/>
        <end position="25"/>
    </location>
</feature>
<evidence type="ECO:0000313" key="3">
    <source>
        <dbReference type="Proteomes" id="UP000314294"/>
    </source>
</evidence>
<proteinExistence type="predicted"/>
<dbReference type="AlphaFoldDB" id="A0A4Z2HGA3"/>
<keyword evidence="3" id="KW-1185">Reference proteome</keyword>
<evidence type="ECO:0008006" key="4">
    <source>
        <dbReference type="Google" id="ProtNLM"/>
    </source>
</evidence>
<organism evidence="2 3">
    <name type="scientific">Liparis tanakae</name>
    <name type="common">Tanaka's snailfish</name>
    <dbReference type="NCBI Taxonomy" id="230148"/>
    <lineage>
        <taxon>Eukaryota</taxon>
        <taxon>Metazoa</taxon>
        <taxon>Chordata</taxon>
        <taxon>Craniata</taxon>
        <taxon>Vertebrata</taxon>
        <taxon>Euteleostomi</taxon>
        <taxon>Actinopterygii</taxon>
        <taxon>Neopterygii</taxon>
        <taxon>Teleostei</taxon>
        <taxon>Neoteleostei</taxon>
        <taxon>Acanthomorphata</taxon>
        <taxon>Eupercaria</taxon>
        <taxon>Perciformes</taxon>
        <taxon>Cottioidei</taxon>
        <taxon>Cottales</taxon>
        <taxon>Liparidae</taxon>
        <taxon>Liparis</taxon>
    </lineage>
</organism>
<keyword evidence="1" id="KW-0732">Signal</keyword>
<evidence type="ECO:0000256" key="1">
    <source>
        <dbReference type="SAM" id="SignalP"/>
    </source>
</evidence>
<accession>A0A4Z2HGA3</accession>
<reference evidence="2 3" key="1">
    <citation type="submission" date="2019-03" db="EMBL/GenBank/DDBJ databases">
        <title>First draft genome of Liparis tanakae, snailfish: a comprehensive survey of snailfish specific genes.</title>
        <authorList>
            <person name="Kim W."/>
            <person name="Song I."/>
            <person name="Jeong J.-H."/>
            <person name="Kim D."/>
            <person name="Kim S."/>
            <person name="Ryu S."/>
            <person name="Song J.Y."/>
            <person name="Lee S.K."/>
        </authorList>
    </citation>
    <scope>NUCLEOTIDE SEQUENCE [LARGE SCALE GENOMIC DNA]</scope>
    <source>
        <tissue evidence="2">Muscle</tissue>
    </source>
</reference>
<name>A0A4Z2HGA3_9TELE</name>
<gene>
    <name evidence="2" type="ORF">EYF80_025835</name>
</gene>
<dbReference type="Proteomes" id="UP000314294">
    <property type="component" value="Unassembled WGS sequence"/>
</dbReference>
<dbReference type="EMBL" id="SRLO01000261">
    <property type="protein sequence ID" value="TNN63993.1"/>
    <property type="molecule type" value="Genomic_DNA"/>
</dbReference>
<comment type="caution">
    <text evidence="2">The sequence shown here is derived from an EMBL/GenBank/DDBJ whole genome shotgun (WGS) entry which is preliminary data.</text>
</comment>
<protein>
    <recommendedName>
        <fullName evidence="4">Secreted protein</fullName>
    </recommendedName>
</protein>